<dbReference type="GO" id="GO:0008299">
    <property type="term" value="P:isoprenoid biosynthetic process"/>
    <property type="evidence" value="ECO:0007669"/>
    <property type="project" value="InterPro"/>
</dbReference>
<organism evidence="7 8">
    <name type="scientific">Subtercola boreus</name>
    <dbReference type="NCBI Taxonomy" id="120213"/>
    <lineage>
        <taxon>Bacteria</taxon>
        <taxon>Bacillati</taxon>
        <taxon>Actinomycetota</taxon>
        <taxon>Actinomycetes</taxon>
        <taxon>Micrococcales</taxon>
        <taxon>Microbacteriaceae</taxon>
        <taxon>Subtercola</taxon>
    </lineage>
</organism>
<reference evidence="7 8" key="1">
    <citation type="submission" date="2017-04" db="EMBL/GenBank/DDBJ databases">
        <title>Comparative genome analysis of Subtercola boreus.</title>
        <authorList>
            <person name="Cho Y.-J."/>
            <person name="Cho A."/>
            <person name="Kim O.-S."/>
            <person name="Lee J.-I."/>
        </authorList>
    </citation>
    <scope>NUCLEOTIDE SEQUENCE [LARGE SCALE GENOMIC DNA]</scope>
    <source>
        <strain evidence="7 8">P27444</strain>
    </source>
</reference>
<sequence>MTESTRLTKFVDTNIVEFLTDRDPILASIANELTPFGEFSRNLLSGGKRFRAQFCYWGWRSVLEPDIRSAEQATGYGSGPGEREFRALVGLCTALEFFHAAALVHDDIIDNSDTRRGMRAAHRRFEDLHVSNGFVGNAPAYGRASAILMGDLLLAWSDELVGDALDALEPGPRSSTRREFNRMRVEVTLGQYLDVLEESAWPVVAEAELLPRAERVIVYKSAKYSVEAPLVLGAHLHGASDAQVEALRAFGLPLGIAFQLRDDLLGVFGDSARTGKPSGDDLREGKRTVLIALARQTLGSGSRRIFDEMLGDPDLTPEQISTLQATISDSGAADRVETLIARHTDDALSALAAAPLAEPARIELAALARAITQRDA</sequence>
<dbReference type="SUPFAM" id="SSF48576">
    <property type="entry name" value="Terpenoid synthases"/>
    <property type="match status" value="1"/>
</dbReference>
<evidence type="ECO:0000256" key="2">
    <source>
        <dbReference type="ARBA" id="ARBA00006706"/>
    </source>
</evidence>
<dbReference type="PROSITE" id="PS00444">
    <property type="entry name" value="POLYPRENYL_SYNTHASE_2"/>
    <property type="match status" value="1"/>
</dbReference>
<evidence type="ECO:0000256" key="1">
    <source>
        <dbReference type="ARBA" id="ARBA00001946"/>
    </source>
</evidence>
<dbReference type="EMBL" id="NBXA01000018">
    <property type="protein sequence ID" value="RFA13315.1"/>
    <property type="molecule type" value="Genomic_DNA"/>
</dbReference>
<name>A0A3E0VUN5_9MICO</name>
<dbReference type="AlphaFoldDB" id="A0A3E0VUN5"/>
<keyword evidence="4" id="KW-0479">Metal-binding</keyword>
<dbReference type="Pfam" id="PF00348">
    <property type="entry name" value="polyprenyl_synt"/>
    <property type="match status" value="1"/>
</dbReference>
<evidence type="ECO:0000256" key="3">
    <source>
        <dbReference type="ARBA" id="ARBA00022679"/>
    </source>
</evidence>
<dbReference type="InterPro" id="IPR033749">
    <property type="entry name" value="Polyprenyl_synt_CS"/>
</dbReference>
<dbReference type="PANTHER" id="PTHR12001">
    <property type="entry name" value="GERANYLGERANYL PYROPHOSPHATE SYNTHASE"/>
    <property type="match status" value="1"/>
</dbReference>
<comment type="cofactor">
    <cofactor evidence="1">
        <name>Mg(2+)</name>
        <dbReference type="ChEBI" id="CHEBI:18420"/>
    </cofactor>
</comment>
<accession>A0A3E0VUN5</accession>
<dbReference type="CDD" id="cd00685">
    <property type="entry name" value="Trans_IPPS_HT"/>
    <property type="match status" value="1"/>
</dbReference>
<protein>
    <submittedName>
        <fullName evidence="7">Geranylgeranyl pyrophosphate synthase</fullName>
    </submittedName>
</protein>
<evidence type="ECO:0000256" key="6">
    <source>
        <dbReference type="RuleBase" id="RU004466"/>
    </source>
</evidence>
<comment type="caution">
    <text evidence="7">The sequence shown here is derived from an EMBL/GenBank/DDBJ whole genome shotgun (WGS) entry which is preliminary data.</text>
</comment>
<proteinExistence type="inferred from homology"/>
<evidence type="ECO:0000256" key="4">
    <source>
        <dbReference type="ARBA" id="ARBA00022723"/>
    </source>
</evidence>
<evidence type="ECO:0000313" key="8">
    <source>
        <dbReference type="Proteomes" id="UP000256709"/>
    </source>
</evidence>
<dbReference type="Proteomes" id="UP000256709">
    <property type="component" value="Unassembled WGS sequence"/>
</dbReference>
<dbReference type="GO" id="GO:0004659">
    <property type="term" value="F:prenyltransferase activity"/>
    <property type="evidence" value="ECO:0007669"/>
    <property type="project" value="InterPro"/>
</dbReference>
<dbReference type="InterPro" id="IPR000092">
    <property type="entry name" value="Polyprenyl_synt"/>
</dbReference>
<keyword evidence="3 6" id="KW-0808">Transferase</keyword>
<dbReference type="Gene3D" id="1.10.600.10">
    <property type="entry name" value="Farnesyl Diphosphate Synthase"/>
    <property type="match status" value="1"/>
</dbReference>
<comment type="similarity">
    <text evidence="2 6">Belongs to the FPP/GGPP synthase family.</text>
</comment>
<evidence type="ECO:0000313" key="7">
    <source>
        <dbReference type="EMBL" id="RFA13315.1"/>
    </source>
</evidence>
<dbReference type="SFLD" id="SFLDS00005">
    <property type="entry name" value="Isoprenoid_Synthase_Type_I"/>
    <property type="match status" value="1"/>
</dbReference>
<dbReference type="PROSITE" id="PS00723">
    <property type="entry name" value="POLYPRENYL_SYNTHASE_1"/>
    <property type="match status" value="1"/>
</dbReference>
<dbReference type="GO" id="GO:0046872">
    <property type="term" value="F:metal ion binding"/>
    <property type="evidence" value="ECO:0007669"/>
    <property type="project" value="UniProtKB-KW"/>
</dbReference>
<dbReference type="OrthoDB" id="4497239at2"/>
<dbReference type="RefSeq" id="WP_116282735.1">
    <property type="nucleotide sequence ID" value="NZ_NBXA01000018.1"/>
</dbReference>
<evidence type="ECO:0000256" key="5">
    <source>
        <dbReference type="ARBA" id="ARBA00022842"/>
    </source>
</evidence>
<keyword evidence="5" id="KW-0460">Magnesium</keyword>
<dbReference type="InterPro" id="IPR008949">
    <property type="entry name" value="Isoprenoid_synthase_dom_sf"/>
</dbReference>
<gene>
    <name evidence="7" type="ORF">B7R21_08060</name>
</gene>
<dbReference type="PANTHER" id="PTHR12001:SF85">
    <property type="entry name" value="SHORT CHAIN ISOPRENYL DIPHOSPHATE SYNTHASE"/>
    <property type="match status" value="1"/>
</dbReference>